<dbReference type="EMBL" id="LAZR01036262">
    <property type="protein sequence ID" value="KKL25310.1"/>
    <property type="molecule type" value="Genomic_DNA"/>
</dbReference>
<feature type="coiled-coil region" evidence="1">
    <location>
        <begin position="2"/>
        <end position="43"/>
    </location>
</feature>
<protein>
    <submittedName>
        <fullName evidence="2">Uncharacterized protein</fullName>
    </submittedName>
</protein>
<proteinExistence type="predicted"/>
<organism evidence="2">
    <name type="scientific">marine sediment metagenome</name>
    <dbReference type="NCBI Taxonomy" id="412755"/>
    <lineage>
        <taxon>unclassified sequences</taxon>
        <taxon>metagenomes</taxon>
        <taxon>ecological metagenomes</taxon>
    </lineage>
</organism>
<comment type="caution">
    <text evidence="2">The sequence shown here is derived from an EMBL/GenBank/DDBJ whole genome shotgun (WGS) entry which is preliminary data.</text>
</comment>
<name>A0A0F9BTS6_9ZZZZ</name>
<dbReference type="AlphaFoldDB" id="A0A0F9BTS6"/>
<accession>A0A0F9BTS6</accession>
<keyword evidence="1" id="KW-0175">Coiled coil</keyword>
<gene>
    <name evidence="2" type="ORF">LCGC14_2406580</name>
</gene>
<evidence type="ECO:0000313" key="2">
    <source>
        <dbReference type="EMBL" id="KKL25310.1"/>
    </source>
</evidence>
<sequence>MELNVKEQTEKLQGELAQATRQLQQVDNQMAQLQQAKNNQVAVILKKQGALELLQSLSAEKPEKK</sequence>
<evidence type="ECO:0000256" key="1">
    <source>
        <dbReference type="SAM" id="Coils"/>
    </source>
</evidence>
<reference evidence="2" key="1">
    <citation type="journal article" date="2015" name="Nature">
        <title>Complex archaea that bridge the gap between prokaryotes and eukaryotes.</title>
        <authorList>
            <person name="Spang A."/>
            <person name="Saw J.H."/>
            <person name="Jorgensen S.L."/>
            <person name="Zaremba-Niedzwiedzka K."/>
            <person name="Martijn J."/>
            <person name="Lind A.E."/>
            <person name="van Eijk R."/>
            <person name="Schleper C."/>
            <person name="Guy L."/>
            <person name="Ettema T.J."/>
        </authorList>
    </citation>
    <scope>NUCLEOTIDE SEQUENCE</scope>
</reference>